<organism evidence="1 2">
    <name type="scientific">Bacillus bruguierae</name>
    <dbReference type="NCBI Taxonomy" id="3127667"/>
    <lineage>
        <taxon>Bacteria</taxon>
        <taxon>Bacillati</taxon>
        <taxon>Bacillota</taxon>
        <taxon>Bacilli</taxon>
        <taxon>Bacillales</taxon>
        <taxon>Bacillaceae</taxon>
        <taxon>Bacillus</taxon>
    </lineage>
</organism>
<reference evidence="1 2" key="1">
    <citation type="submission" date="2024-01" db="EMBL/GenBank/DDBJ databases">
        <title>Seven novel Bacillus-like species.</title>
        <authorList>
            <person name="Liu G."/>
        </authorList>
    </citation>
    <scope>NUCLEOTIDE SEQUENCE [LARGE SCALE GENOMIC DNA]</scope>
    <source>
        <strain evidence="1 2">FJAT-51639</strain>
    </source>
</reference>
<accession>A0ABU8FIL7</accession>
<protein>
    <submittedName>
        <fullName evidence="1">Uncharacterized protein</fullName>
    </submittedName>
</protein>
<sequence length="281" mass="33238">MIKQVFKRMVPLYPEVLFPDWHVEHISQRQESEKWETLWFQVITPTGMFRVKQFFLDIMEPTFPDSCLSHAQGECFQYNKLTYWRGINYKGCDSYVTSKWKTQIEISIDDGVIEQHQMEGFLYGLQPLELEKAKQQMKLPFHRLSFQAHIEKGGGEISRCFAWSSPKEKEFVSLPLLVPCSWELESVGFGDNETQYVYWDAKEQLYTLWACRHTNYSYHPVSSWIRNYSSPQKIGNCEYYVHPQRGTVVYQDLGNEQIAYVFRGIPCTSFTNIQEMFSLYL</sequence>
<evidence type="ECO:0000313" key="1">
    <source>
        <dbReference type="EMBL" id="MEI4802546.1"/>
    </source>
</evidence>
<comment type="caution">
    <text evidence="1">The sequence shown here is derived from an EMBL/GenBank/DDBJ whole genome shotgun (WGS) entry which is preliminary data.</text>
</comment>
<keyword evidence="2" id="KW-1185">Reference proteome</keyword>
<name>A0ABU8FIL7_9BACI</name>
<dbReference type="Proteomes" id="UP001372526">
    <property type="component" value="Unassembled WGS sequence"/>
</dbReference>
<dbReference type="RefSeq" id="WP_336473067.1">
    <property type="nucleotide sequence ID" value="NZ_JBAWSX010000008.1"/>
</dbReference>
<dbReference type="EMBL" id="JBAWSX010000008">
    <property type="protein sequence ID" value="MEI4802546.1"/>
    <property type="molecule type" value="Genomic_DNA"/>
</dbReference>
<evidence type="ECO:0000313" key="2">
    <source>
        <dbReference type="Proteomes" id="UP001372526"/>
    </source>
</evidence>
<proteinExistence type="predicted"/>
<gene>
    <name evidence="1" type="ORF">WAZ07_14700</name>
</gene>